<protein>
    <submittedName>
        <fullName evidence="2">Uncharacterized protein</fullName>
    </submittedName>
</protein>
<proteinExistence type="predicted"/>
<sequence length="249" mass="27190">MHMASTLDACFNEAEEKAKKDIQARSDALDAQEANLSDERTRSEAERLIEFYGELSSDKFAKDAPKIMQTFLSHGNACADLEAEALRIASQDLDSIDFDTVDIMVPLREYNDVLDRLGALQMETFELESAILRLTVATTSTSTESSPGQQFATSNSPNESSSNTQAAFESEDNSPSDLSGSLSQSAAARSQIAPVFQACLPIIRARVQNITMAQQLVEGAKQNLSMTVHLQSLGLGNDDDHSEEEEEED</sequence>
<evidence type="ECO:0000313" key="2">
    <source>
        <dbReference type="EMBL" id="KAJ3837834.1"/>
    </source>
</evidence>
<reference evidence="2" key="1">
    <citation type="submission" date="2022-08" db="EMBL/GenBank/DDBJ databases">
        <authorList>
            <consortium name="DOE Joint Genome Institute"/>
            <person name="Min B."/>
            <person name="Riley R."/>
            <person name="Sierra-Patev S."/>
            <person name="Naranjo-Ortiz M."/>
            <person name="Looney B."/>
            <person name="Konkel Z."/>
            <person name="Slot J.C."/>
            <person name="Sakamoto Y."/>
            <person name="Steenwyk J.L."/>
            <person name="Rokas A."/>
            <person name="Carro J."/>
            <person name="Camarero S."/>
            <person name="Ferreira P."/>
            <person name="Molpeceres G."/>
            <person name="Ruiz-Duenas F.J."/>
            <person name="Serrano A."/>
            <person name="Henrissat B."/>
            <person name="Drula E."/>
            <person name="Hughes K.W."/>
            <person name="Mata J.L."/>
            <person name="Ishikawa N.K."/>
            <person name="Vargas-Isla R."/>
            <person name="Ushijima S."/>
            <person name="Smith C.A."/>
            <person name="Ahrendt S."/>
            <person name="Andreopoulos W."/>
            <person name="He G."/>
            <person name="Labutti K."/>
            <person name="Lipzen A."/>
            <person name="Ng V."/>
            <person name="Sandor L."/>
            <person name="Barry K."/>
            <person name="Martinez A.T."/>
            <person name="Xiao Y."/>
            <person name="Gibbons J.G."/>
            <person name="Terashima K."/>
            <person name="Hibbett D.S."/>
            <person name="Grigoriev I.V."/>
        </authorList>
    </citation>
    <scope>NUCLEOTIDE SEQUENCE</scope>
    <source>
        <strain evidence="2">TFB9207</strain>
    </source>
</reference>
<name>A0AA38P7Q2_9AGAR</name>
<comment type="caution">
    <text evidence="2">The sequence shown here is derived from an EMBL/GenBank/DDBJ whole genome shotgun (WGS) entry which is preliminary data.</text>
</comment>
<keyword evidence="3" id="KW-1185">Reference proteome</keyword>
<evidence type="ECO:0000313" key="3">
    <source>
        <dbReference type="Proteomes" id="UP001163846"/>
    </source>
</evidence>
<feature type="compositionally biased region" description="Low complexity" evidence="1">
    <location>
        <begin position="154"/>
        <end position="163"/>
    </location>
</feature>
<evidence type="ECO:0000256" key="1">
    <source>
        <dbReference type="SAM" id="MobiDB-lite"/>
    </source>
</evidence>
<gene>
    <name evidence="2" type="ORF">F5878DRAFT_621253</name>
</gene>
<dbReference type="EMBL" id="MU806219">
    <property type="protein sequence ID" value="KAJ3837834.1"/>
    <property type="molecule type" value="Genomic_DNA"/>
</dbReference>
<dbReference type="Proteomes" id="UP001163846">
    <property type="component" value="Unassembled WGS sequence"/>
</dbReference>
<accession>A0AA38P7Q2</accession>
<dbReference type="AlphaFoldDB" id="A0AA38P7Q2"/>
<organism evidence="2 3">
    <name type="scientific">Lentinula raphanica</name>
    <dbReference type="NCBI Taxonomy" id="153919"/>
    <lineage>
        <taxon>Eukaryota</taxon>
        <taxon>Fungi</taxon>
        <taxon>Dikarya</taxon>
        <taxon>Basidiomycota</taxon>
        <taxon>Agaricomycotina</taxon>
        <taxon>Agaricomycetes</taxon>
        <taxon>Agaricomycetidae</taxon>
        <taxon>Agaricales</taxon>
        <taxon>Marasmiineae</taxon>
        <taxon>Omphalotaceae</taxon>
        <taxon>Lentinula</taxon>
    </lineage>
</organism>
<feature type="region of interest" description="Disordered" evidence="1">
    <location>
        <begin position="141"/>
        <end position="182"/>
    </location>
</feature>